<protein>
    <submittedName>
        <fullName evidence="1">Uncharacterized protein</fullName>
    </submittedName>
</protein>
<dbReference type="Proteomes" id="UP000231658">
    <property type="component" value="Unassembled WGS sequence"/>
</dbReference>
<name>A0A1C3RLD9_9PROT</name>
<proteinExistence type="predicted"/>
<keyword evidence="2" id="KW-1185">Reference proteome</keyword>
<accession>A0A1C3RLD9</accession>
<dbReference type="EMBL" id="FLYE01000047">
    <property type="protein sequence ID" value="SCA58130.1"/>
    <property type="molecule type" value="Genomic_DNA"/>
</dbReference>
<dbReference type="AlphaFoldDB" id="A0A1C3RLD9"/>
<evidence type="ECO:0000313" key="1">
    <source>
        <dbReference type="EMBL" id="SCA58130.1"/>
    </source>
</evidence>
<evidence type="ECO:0000313" key="2">
    <source>
        <dbReference type="Proteomes" id="UP000231658"/>
    </source>
</evidence>
<gene>
    <name evidence="1" type="ORF">MTBPR1_80184</name>
</gene>
<reference evidence="1 2" key="1">
    <citation type="submission" date="2016-07" db="EMBL/GenBank/DDBJ databases">
        <authorList>
            <person name="Lefevre C.T."/>
        </authorList>
    </citation>
    <scope>NUCLEOTIDE SEQUENCE [LARGE SCALE GENOMIC DNA]</scope>
    <source>
        <strain evidence="1">PR1</strain>
    </source>
</reference>
<organism evidence="1 2">
    <name type="scientific">Candidatus Terasakiella magnetica</name>
    <dbReference type="NCBI Taxonomy" id="1867952"/>
    <lineage>
        <taxon>Bacteria</taxon>
        <taxon>Pseudomonadati</taxon>
        <taxon>Pseudomonadota</taxon>
        <taxon>Alphaproteobacteria</taxon>
        <taxon>Rhodospirillales</taxon>
        <taxon>Terasakiellaceae</taxon>
        <taxon>Terasakiella</taxon>
    </lineage>
</organism>
<sequence>MIYFFTNNKVDNITNSLDDLVVNDLEGEHIITIANNGLWTKEKIENLNYSDVWPDGMNDKGANAYLGDKWVGTTED</sequence>
<dbReference type="RefSeq" id="WP_069190121.1">
    <property type="nucleotide sequence ID" value="NZ_FLYE01000047.1"/>
</dbReference>